<accession>A0A2T4PUZ4</accession>
<evidence type="ECO:0000313" key="4">
    <source>
        <dbReference type="Proteomes" id="UP000627155"/>
    </source>
</evidence>
<dbReference type="RefSeq" id="WP_016911404.1">
    <property type="nucleotide sequence ID" value="NZ_BMDF01000002.1"/>
</dbReference>
<dbReference type="EMBL" id="CP069486">
    <property type="protein sequence ID" value="QRO85104.1"/>
    <property type="molecule type" value="Genomic_DNA"/>
</dbReference>
<proteinExistence type="predicted"/>
<gene>
    <name evidence="1" type="ORF">BU072_04880</name>
    <name evidence="2" type="ORF">I6J37_13150</name>
</gene>
<dbReference type="InterPro" id="IPR010920">
    <property type="entry name" value="LSM_dom_sf"/>
</dbReference>
<dbReference type="SUPFAM" id="SSF50182">
    <property type="entry name" value="Sm-like ribonucleoproteins"/>
    <property type="match status" value="1"/>
</dbReference>
<organism evidence="1 3">
    <name type="scientific">Mammaliicoccus vitulinus</name>
    <dbReference type="NCBI Taxonomy" id="71237"/>
    <lineage>
        <taxon>Bacteria</taxon>
        <taxon>Bacillati</taxon>
        <taxon>Bacillota</taxon>
        <taxon>Bacilli</taxon>
        <taxon>Bacillales</taxon>
        <taxon>Staphylococcaceae</taxon>
        <taxon>Mammaliicoccus</taxon>
    </lineage>
</organism>
<evidence type="ECO:0000313" key="1">
    <source>
        <dbReference type="EMBL" id="PTI30234.1"/>
    </source>
</evidence>
<dbReference type="EMBL" id="PZFK01000007">
    <property type="protein sequence ID" value="PTI30234.1"/>
    <property type="molecule type" value="Genomic_DNA"/>
</dbReference>
<evidence type="ECO:0000313" key="3">
    <source>
        <dbReference type="Proteomes" id="UP000241209"/>
    </source>
</evidence>
<dbReference type="STRING" id="1167632.GCA_000286335_00697"/>
<reference evidence="2 4" key="3">
    <citation type="submission" date="2021-02" db="EMBL/GenBank/DDBJ databases">
        <title>FDA dAtabase for Regulatory Grade micrObial Sequences (FDA-ARGOS): Supporting development and validation of Infectious Disease Dx tests.</title>
        <authorList>
            <person name="Sproer C."/>
            <person name="Gronow S."/>
            <person name="Severitt S."/>
            <person name="Schroder I."/>
            <person name="Tallon L."/>
            <person name="Sadzewicz L."/>
            <person name="Zhao X."/>
            <person name="Boylan J."/>
            <person name="Ott S."/>
            <person name="Bowen H."/>
            <person name="Vavikolanu K."/>
            <person name="Mehta A."/>
            <person name="Aluvathingal J."/>
            <person name="Nadendla S."/>
            <person name="Lowell S."/>
            <person name="Myers T."/>
            <person name="Yan Y."/>
            <person name="Sichtig H."/>
        </authorList>
    </citation>
    <scope>NUCLEOTIDE SEQUENCE [LARGE SCALE GENOMIC DNA]</scope>
    <source>
        <strain evidence="2 4">FDAARGOS_1207</strain>
    </source>
</reference>
<protein>
    <submittedName>
        <fullName evidence="1">LSM domain protein</fullName>
    </submittedName>
</protein>
<dbReference type="Proteomes" id="UP000627155">
    <property type="component" value="Chromosome"/>
</dbReference>
<evidence type="ECO:0000313" key="2">
    <source>
        <dbReference type="EMBL" id="QRO85104.1"/>
    </source>
</evidence>
<reference evidence="1" key="2">
    <citation type="submission" date="2018-03" db="EMBL/GenBank/DDBJ databases">
        <authorList>
            <person name="Keele B.F."/>
        </authorList>
    </citation>
    <scope>NUCLEOTIDE SEQUENCE</scope>
    <source>
        <strain evidence="1">SNUC 2204</strain>
    </source>
</reference>
<name>A0A2T4PUZ4_9STAP</name>
<reference evidence="1 3" key="1">
    <citation type="journal article" date="2016" name="Front. Microbiol.">
        <title>Comprehensive Phylogenetic Analysis of Bovine Non-aureus Staphylococci Species Based on Whole-Genome Sequencing.</title>
        <authorList>
            <person name="Naushad S."/>
            <person name="Barkema H.W."/>
            <person name="Luby C."/>
            <person name="Condas L.A."/>
            <person name="Nobrega D.B."/>
            <person name="Carson D.A."/>
            <person name="De Buck J."/>
        </authorList>
    </citation>
    <scope>NUCLEOTIDE SEQUENCE [LARGE SCALE GENOMIC DNA]</scope>
    <source>
        <strain evidence="1 3">SNUC 2204</strain>
    </source>
</reference>
<sequence>MKLWTYVGKKVRIELTNGKQFIGEVTDYDDEIVNNSGEPSIHLATGFQLYDFDESKIKSIETLD</sequence>
<dbReference type="Proteomes" id="UP000241209">
    <property type="component" value="Unassembled WGS sequence"/>
</dbReference>
<keyword evidence="4" id="KW-1185">Reference proteome</keyword>
<dbReference type="AlphaFoldDB" id="A0A2T4PUZ4"/>
<dbReference type="OrthoDB" id="1927710at2"/>
<dbReference type="GeneID" id="64116057"/>